<sequence>MALLRSTGIWTVALTLAGLAVWKLWRVRCGKPDQGATMSTGAHTVVERREALERH</sequence>
<keyword evidence="2" id="KW-1185">Reference proteome</keyword>
<gene>
    <name evidence="1" type="ORF">QJ043_04555</name>
</gene>
<organism evidence="1 2">
    <name type="scientific">Kribbibacterium absianum</name>
    <dbReference type="NCBI Taxonomy" id="3044210"/>
    <lineage>
        <taxon>Bacteria</taxon>
        <taxon>Bacillati</taxon>
        <taxon>Actinomycetota</taxon>
        <taxon>Coriobacteriia</taxon>
        <taxon>Coriobacteriales</taxon>
        <taxon>Kribbibacteriaceae</taxon>
        <taxon>Kribbibacterium</taxon>
    </lineage>
</organism>
<reference evidence="1" key="1">
    <citation type="submission" date="2023-05" db="EMBL/GenBank/DDBJ databases">
        <title>[olsenella] sp. nov., isolated from a pig farm feces dump.</title>
        <authorList>
            <person name="Chang Y.-H."/>
        </authorList>
    </citation>
    <scope>NUCLEOTIDE SEQUENCE</scope>
    <source>
        <strain evidence="1">YH-ols2217</strain>
    </source>
</reference>
<proteinExistence type="predicted"/>
<comment type="caution">
    <text evidence="1">The sequence shown here is derived from an EMBL/GenBank/DDBJ whole genome shotgun (WGS) entry which is preliminary data.</text>
</comment>
<protein>
    <submittedName>
        <fullName evidence="1">Uncharacterized protein</fullName>
    </submittedName>
</protein>
<dbReference type="RefSeq" id="WP_283722743.1">
    <property type="nucleotide sequence ID" value="NZ_JASJEX010000002.1"/>
</dbReference>
<evidence type="ECO:0000313" key="2">
    <source>
        <dbReference type="Proteomes" id="UP001431693"/>
    </source>
</evidence>
<evidence type="ECO:0000313" key="1">
    <source>
        <dbReference type="EMBL" id="MDJ1129348.1"/>
    </source>
</evidence>
<dbReference type="Proteomes" id="UP001431693">
    <property type="component" value="Unassembled WGS sequence"/>
</dbReference>
<dbReference type="EMBL" id="JASJEX010000002">
    <property type="protein sequence ID" value="MDJ1129348.1"/>
    <property type="molecule type" value="Genomic_DNA"/>
</dbReference>
<accession>A0ABT6ZJW7</accession>
<name>A0ABT6ZJW7_9ACTN</name>